<accession>A0A6I4IEW1</accession>
<dbReference type="RefSeq" id="WP_140996546.1">
    <property type="nucleotide sequence ID" value="NZ_VDCZ01000002.1"/>
</dbReference>
<keyword evidence="2" id="KW-1185">Reference proteome</keyword>
<organism evidence="1 2">
    <name type="scientific">Flavobacterium profundi</name>
    <dbReference type="NCBI Taxonomy" id="1774945"/>
    <lineage>
        <taxon>Bacteria</taxon>
        <taxon>Pseudomonadati</taxon>
        <taxon>Bacteroidota</taxon>
        <taxon>Flavobacteriia</taxon>
        <taxon>Flavobacteriales</taxon>
        <taxon>Flavobacteriaceae</taxon>
        <taxon>Flavobacterium</taxon>
    </lineage>
</organism>
<protein>
    <submittedName>
        <fullName evidence="1">Uncharacterized protein</fullName>
    </submittedName>
</protein>
<dbReference type="EMBL" id="WQLW01000002">
    <property type="protein sequence ID" value="MVO08145.1"/>
    <property type="molecule type" value="Genomic_DNA"/>
</dbReference>
<sequence length="142" mass="16473">MLQSEITSLRLYLNLGNIFFDNVSILVSEVQEIIEWFEKLLFNKSVEPKLLILDNQFYFDLLENDSNSKVILITYDTTIPVPGNGGYYLPSGAKKEEFFKKTSIKFEMDNLEIERISKKLKAELQVELEIGSRVESKKLKNN</sequence>
<dbReference type="OrthoDB" id="7210783at2"/>
<evidence type="ECO:0000313" key="2">
    <source>
        <dbReference type="Proteomes" id="UP000431264"/>
    </source>
</evidence>
<gene>
    <name evidence="1" type="ORF">GOQ30_03070</name>
</gene>
<comment type="caution">
    <text evidence="1">The sequence shown here is derived from an EMBL/GenBank/DDBJ whole genome shotgun (WGS) entry which is preliminary data.</text>
</comment>
<name>A0A6I4IEW1_9FLAO</name>
<proteinExistence type="predicted"/>
<dbReference type="Proteomes" id="UP000431264">
    <property type="component" value="Unassembled WGS sequence"/>
</dbReference>
<dbReference type="AlphaFoldDB" id="A0A6I4IEW1"/>
<reference evidence="2" key="1">
    <citation type="submission" date="2019-05" db="EMBL/GenBank/DDBJ databases">
        <title>Flavobacterium profundi sp. nov., isolated from a deep-sea seamount.</title>
        <authorList>
            <person name="Zhang D.-C."/>
        </authorList>
    </citation>
    <scope>NUCLEOTIDE SEQUENCE [LARGE SCALE GENOMIC DNA]</scope>
    <source>
        <strain evidence="2">TP390</strain>
    </source>
</reference>
<evidence type="ECO:0000313" key="1">
    <source>
        <dbReference type="EMBL" id="MVO08145.1"/>
    </source>
</evidence>